<dbReference type="Proteomes" id="UP000607653">
    <property type="component" value="Unassembled WGS sequence"/>
</dbReference>
<sequence length="38" mass="4560">MIPRSIMRWNLKLGLYYLYIFRPDEVRTQQANGVRSSS</sequence>
<accession>A0A822ZHT4</accession>
<keyword evidence="2" id="KW-1185">Reference proteome</keyword>
<dbReference type="AlphaFoldDB" id="A0A822ZHT4"/>
<name>A0A822ZHT4_NELNU</name>
<comment type="caution">
    <text evidence="1">The sequence shown here is derived from an EMBL/GenBank/DDBJ whole genome shotgun (WGS) entry which is preliminary data.</text>
</comment>
<evidence type="ECO:0000313" key="1">
    <source>
        <dbReference type="EMBL" id="DAD41248.1"/>
    </source>
</evidence>
<evidence type="ECO:0000313" key="2">
    <source>
        <dbReference type="Proteomes" id="UP000607653"/>
    </source>
</evidence>
<dbReference type="EMBL" id="DUZY01000005">
    <property type="protein sequence ID" value="DAD41248.1"/>
    <property type="molecule type" value="Genomic_DNA"/>
</dbReference>
<protein>
    <submittedName>
        <fullName evidence="1">Uncharacterized protein</fullName>
    </submittedName>
</protein>
<proteinExistence type="predicted"/>
<organism evidence="1 2">
    <name type="scientific">Nelumbo nucifera</name>
    <name type="common">Sacred lotus</name>
    <dbReference type="NCBI Taxonomy" id="4432"/>
    <lineage>
        <taxon>Eukaryota</taxon>
        <taxon>Viridiplantae</taxon>
        <taxon>Streptophyta</taxon>
        <taxon>Embryophyta</taxon>
        <taxon>Tracheophyta</taxon>
        <taxon>Spermatophyta</taxon>
        <taxon>Magnoliopsida</taxon>
        <taxon>Proteales</taxon>
        <taxon>Nelumbonaceae</taxon>
        <taxon>Nelumbo</taxon>
    </lineage>
</organism>
<gene>
    <name evidence="1" type="ORF">HUJ06_015571</name>
</gene>
<reference evidence="1 2" key="1">
    <citation type="journal article" date="2020" name="Mol. Biol. Evol.">
        <title>Distinct Expression and Methylation Patterns for Genes with Different Fates following a Single Whole-Genome Duplication in Flowering Plants.</title>
        <authorList>
            <person name="Shi T."/>
            <person name="Rahmani R.S."/>
            <person name="Gugger P.F."/>
            <person name="Wang M."/>
            <person name="Li H."/>
            <person name="Zhang Y."/>
            <person name="Li Z."/>
            <person name="Wang Q."/>
            <person name="Van de Peer Y."/>
            <person name="Marchal K."/>
            <person name="Chen J."/>
        </authorList>
    </citation>
    <scope>NUCLEOTIDE SEQUENCE [LARGE SCALE GENOMIC DNA]</scope>
    <source>
        <tissue evidence="1">Leaf</tissue>
    </source>
</reference>